<evidence type="ECO:0000256" key="1">
    <source>
        <dbReference type="SAM" id="MobiDB-lite"/>
    </source>
</evidence>
<feature type="domain" description="Bacterial Ig-like" evidence="2">
    <location>
        <begin position="341"/>
        <end position="404"/>
    </location>
</feature>
<feature type="compositionally biased region" description="Polar residues" evidence="1">
    <location>
        <begin position="975"/>
        <end position="989"/>
    </location>
</feature>
<dbReference type="GO" id="GO:0005884">
    <property type="term" value="C:actin filament"/>
    <property type="evidence" value="ECO:0007669"/>
    <property type="project" value="TreeGrafter"/>
</dbReference>
<feature type="compositionally biased region" description="Polar residues" evidence="1">
    <location>
        <begin position="303"/>
        <end position="317"/>
    </location>
</feature>
<feature type="compositionally biased region" description="Polar residues" evidence="1">
    <location>
        <begin position="717"/>
        <end position="737"/>
    </location>
</feature>
<feature type="compositionally biased region" description="Polar residues" evidence="1">
    <location>
        <begin position="783"/>
        <end position="797"/>
    </location>
</feature>
<feature type="compositionally biased region" description="Polar residues" evidence="1">
    <location>
        <begin position="1071"/>
        <end position="1085"/>
    </location>
</feature>
<feature type="domain" description="Bacterial Ig-like" evidence="2">
    <location>
        <begin position="1109"/>
        <end position="1172"/>
    </location>
</feature>
<accession>A0A975CFS6</accession>
<feature type="region of interest" description="Disordered" evidence="1">
    <location>
        <begin position="1067"/>
        <end position="1121"/>
    </location>
</feature>
<feature type="domain" description="Bacterial Ig-like" evidence="2">
    <location>
        <begin position="1013"/>
        <end position="1076"/>
    </location>
</feature>
<evidence type="ECO:0000313" key="3">
    <source>
        <dbReference type="EMBL" id="QTD45400.1"/>
    </source>
</evidence>
<keyword evidence="4" id="KW-1185">Reference proteome</keyword>
<feature type="compositionally biased region" description="Polar residues" evidence="1">
    <location>
        <begin position="687"/>
        <end position="701"/>
    </location>
</feature>
<feature type="compositionally biased region" description="Polar residues" evidence="1">
    <location>
        <begin position="1167"/>
        <end position="1181"/>
    </location>
</feature>
<evidence type="ECO:0000313" key="4">
    <source>
        <dbReference type="Proteomes" id="UP000663903"/>
    </source>
</evidence>
<feature type="domain" description="Bacterial Ig-like" evidence="2">
    <location>
        <begin position="629"/>
        <end position="692"/>
    </location>
</feature>
<dbReference type="PANTHER" id="PTHR45691">
    <property type="entry name" value="PROTEIN DIAPHANOUS"/>
    <property type="match status" value="1"/>
</dbReference>
<dbReference type="Proteomes" id="UP000663903">
    <property type="component" value="Chromosome"/>
</dbReference>
<feature type="region of interest" description="Disordered" evidence="1">
    <location>
        <begin position="288"/>
        <end position="320"/>
    </location>
</feature>
<feature type="domain" description="Bacterial Ig-like" evidence="2">
    <location>
        <begin position="725"/>
        <end position="788"/>
    </location>
</feature>
<feature type="domain" description="Bacterial Ig-like" evidence="2">
    <location>
        <begin position="917"/>
        <end position="980"/>
    </location>
</feature>
<feature type="region of interest" description="Disordered" evidence="1">
    <location>
        <begin position="683"/>
        <end position="737"/>
    </location>
</feature>
<dbReference type="RefSeq" id="WP_208009148.1">
    <property type="nucleotide sequence ID" value="NZ_CP071796.1"/>
</dbReference>
<feature type="compositionally biased region" description="Polar residues" evidence="1">
    <location>
        <begin position="879"/>
        <end position="893"/>
    </location>
</feature>
<feature type="compositionally biased region" description="Polar residues" evidence="1">
    <location>
        <begin position="333"/>
        <end position="353"/>
    </location>
</feature>
<dbReference type="PRINTS" id="PR01217">
    <property type="entry name" value="PRICHEXTENSN"/>
</dbReference>
<feature type="domain" description="Bacterial Ig-like" evidence="2">
    <location>
        <begin position="245"/>
        <end position="308"/>
    </location>
</feature>
<reference evidence="3" key="1">
    <citation type="submission" date="2021-03" db="EMBL/GenBank/DDBJ databases">
        <title>Ottowia sp. 27C isolated from the cloaca of a Giant Asian pond turtle (Heosemys grandis).</title>
        <authorList>
            <person name="Spergser J."/>
            <person name="Busse H.-J."/>
        </authorList>
    </citation>
    <scope>NUCLEOTIDE SEQUENCE</scope>
    <source>
        <strain evidence="3">27C</strain>
    </source>
</reference>
<feature type="compositionally biased region" description="Polar residues" evidence="1">
    <location>
        <begin position="525"/>
        <end position="546"/>
    </location>
</feature>
<dbReference type="Pfam" id="PF19077">
    <property type="entry name" value="Big_13"/>
    <property type="match status" value="11"/>
</dbReference>
<feature type="region of interest" description="Disordered" evidence="1">
    <location>
        <begin position="1163"/>
        <end position="1187"/>
    </location>
</feature>
<sequence>MKVQIKINDSVKTVARYQVEAGDGAQGKGLRITAQKHVRYELIDDQTQYAPENIATKRVGDDLHIAFEGSDIGQPDVVIQGYYRDPGTATLIGRAENGLYYHYVPETGLQSDAISSLLNQSLAGQALGGDSLAAALWPASGTVSPLALIGGVLLAGAAMAGGGGSSTPPSPPTPPAPPSPPTPPAPPSPPTPPAPPSPPTPPAPPSPPTPPAPPSPPTPPAPPSPPTPPPPGPKATLSVNAPDNTSDATPTISGTTNQPAGSVVTIVVKDSAGKEQTITATVKADGTYSVDVPTPLPPGDYTATASITPAGSATPVTDSDGGSVLPLPPAPTLSVNAPDNTSDATPTISGTTNQPAGSVVTIVVKDSAGKEQTITATVKADGTYSVDVPTPLPPGDYTATASITPAGSATPVTDSDGGSVLPLPPAPTLSVNAPDNTSDATPTISGTTNQPAGSVVTIVVKDSAGKEQTITATVKADGTYSVDVPTPLPPGDYTATASITPAGSATPVTDSDGGSVLPLPPAPTLSVNAPDNTSDATPTISGTTNQPAGSVVTIVVKDSAGKEQTITATVKADGTYSVDVPTPLPPGDYTATASITPAGSATPVTDSDGGSVLPLPPAPTLSVNAPDNTSDATPTISGTTNQPAGSVVTIVVKDSAGKEQTITATVKADGTYSVDVPTPLPPGDYTATASITPAGSATPVTDSDGGSVLPLPPAPTLSVNAPDNTSDATPTISGTTNQPAGSVVTIVVKDSAGKEQTITATVKADGTYSVDVPTPLPPGDYTATASITPAGSATPVTDSDGGSVLPLPPAPTLSVNAPDNTSDATPTISGTTNQPAGSVVTIVVKDSAGKEQTITATVKADGTYSVDVPTPLPPGDYTATASITPAGSATPVTDSDGGSVLPLPPAPTLSVNAPDNTSDATPTISGTTNQPAGSVVTIVVKDSAGKEQTITATVKADGTYSVDVPTPLPPGDYTATASITPAGSATPVTDSDGGSVLPLPPAPTLSVNAPDNTSDATPTISGTTNQPAGSVVTIVVKDSAGKEQTITATVKADGTYSVDVPTPLPPGDYTATASITPAGSATPVTDSDGGSVLPLPPAPTLSVNAPDNTSDATPTISGTTNQPAGSVVTIVVKDSAGKEQTITATVKADGTYSVDVPTPLPPGDYTATASITPAGSATPVTDSDGGSVLPLPPAPTLSVNAPDNTSDATPTISGTTNQPAGSVVTIVVKDSAGKEQTITATVKADGTYSVDVPTPLPPGDYTATASITPAGSATPVTDSDGGSVLPFVPGTLSVSDVSNGSGAEGSTVTQTVTLSGMDPLNATTVKVVISGVSATVGGPNSDIGKVEFSTDGGFSWQVATMTGGSFDVSVPKTQAAFWYVRRQWLTPSPKAARASR</sequence>
<feature type="domain" description="Bacterial Ig-like" evidence="2">
    <location>
        <begin position="1205"/>
        <end position="1268"/>
    </location>
</feature>
<evidence type="ECO:0000259" key="2">
    <source>
        <dbReference type="Pfam" id="PF19077"/>
    </source>
</evidence>
<feature type="compositionally biased region" description="Polar residues" evidence="1">
    <location>
        <begin position="1005"/>
        <end position="1025"/>
    </location>
</feature>
<feature type="compositionally biased region" description="Polar residues" evidence="1">
    <location>
        <begin position="813"/>
        <end position="833"/>
    </location>
</feature>
<feature type="region of interest" description="Disordered" evidence="1">
    <location>
        <begin position="971"/>
        <end position="1025"/>
    </location>
</feature>
<gene>
    <name evidence="3" type="ORF">J1M35_00250</name>
</gene>
<feature type="compositionally biased region" description="Polar residues" evidence="1">
    <location>
        <begin position="909"/>
        <end position="929"/>
    </location>
</feature>
<dbReference type="InterPro" id="IPR013783">
    <property type="entry name" value="Ig-like_fold"/>
</dbReference>
<feature type="compositionally biased region" description="Polar residues" evidence="1">
    <location>
        <begin position="621"/>
        <end position="642"/>
    </location>
</feature>
<dbReference type="PANTHER" id="PTHR45691:SF6">
    <property type="entry name" value="PROTEIN DIAPHANOUS"/>
    <property type="match status" value="1"/>
</dbReference>
<feature type="compositionally biased region" description="Pro residues" evidence="1">
    <location>
        <begin position="168"/>
        <end position="233"/>
    </location>
</feature>
<dbReference type="GO" id="GO:0030041">
    <property type="term" value="P:actin filament polymerization"/>
    <property type="evidence" value="ECO:0007669"/>
    <property type="project" value="TreeGrafter"/>
</dbReference>
<feature type="region of interest" description="Disordered" evidence="1">
    <location>
        <begin position="875"/>
        <end position="929"/>
    </location>
</feature>
<feature type="region of interest" description="Disordered" evidence="1">
    <location>
        <begin position="395"/>
        <end position="449"/>
    </location>
</feature>
<feature type="compositionally biased region" description="Polar residues" evidence="1">
    <location>
        <begin position="399"/>
        <end position="413"/>
    </location>
</feature>
<dbReference type="InterPro" id="IPR051412">
    <property type="entry name" value="Formin_Homology_Diaphanous_sf"/>
</dbReference>
<feature type="domain" description="Bacterial Ig-like" evidence="2">
    <location>
        <begin position="533"/>
        <end position="596"/>
    </location>
</feature>
<feature type="region of interest" description="Disordered" evidence="1">
    <location>
        <begin position="779"/>
        <end position="833"/>
    </location>
</feature>
<feature type="compositionally biased region" description="Polar residues" evidence="1">
    <location>
        <begin position="495"/>
        <end position="509"/>
    </location>
</feature>
<feature type="compositionally biased region" description="Polar residues" evidence="1">
    <location>
        <begin position="237"/>
        <end position="258"/>
    </location>
</feature>
<feature type="region of interest" description="Disordered" evidence="1">
    <location>
        <begin position="491"/>
        <end position="546"/>
    </location>
</feature>
<dbReference type="KEGG" id="otd:J1M35_00250"/>
<dbReference type="Gene3D" id="2.60.40.10">
    <property type="entry name" value="Immunoglobulins"/>
    <property type="match status" value="11"/>
</dbReference>
<proteinExistence type="predicted"/>
<feature type="compositionally biased region" description="Polar residues" evidence="1">
    <location>
        <begin position="591"/>
        <end position="605"/>
    </location>
</feature>
<feature type="compositionally biased region" description="Polar residues" evidence="1">
    <location>
        <begin position="1101"/>
        <end position="1121"/>
    </location>
</feature>
<feature type="region of interest" description="Disordered" evidence="1">
    <location>
        <begin position="576"/>
        <end position="642"/>
    </location>
</feature>
<feature type="region of interest" description="Disordered" evidence="1">
    <location>
        <begin position="160"/>
        <end position="258"/>
    </location>
</feature>
<feature type="region of interest" description="Disordered" evidence="1">
    <location>
        <begin position="332"/>
        <end position="353"/>
    </location>
</feature>
<organism evidence="3 4">
    <name type="scientific">Ottowia testudinis</name>
    <dbReference type="NCBI Taxonomy" id="2816950"/>
    <lineage>
        <taxon>Bacteria</taxon>
        <taxon>Pseudomonadati</taxon>
        <taxon>Pseudomonadota</taxon>
        <taxon>Betaproteobacteria</taxon>
        <taxon>Burkholderiales</taxon>
        <taxon>Comamonadaceae</taxon>
        <taxon>Ottowia</taxon>
    </lineage>
</organism>
<feature type="compositionally biased region" description="Polar residues" evidence="1">
    <location>
        <begin position="429"/>
        <end position="449"/>
    </location>
</feature>
<dbReference type="NCBIfam" id="NF033510">
    <property type="entry name" value="Ca_tandemer"/>
    <property type="match status" value="11"/>
</dbReference>
<feature type="domain" description="Bacterial Ig-like" evidence="2">
    <location>
        <begin position="437"/>
        <end position="500"/>
    </location>
</feature>
<name>A0A975CFS6_9BURK</name>
<feature type="domain" description="Bacterial Ig-like" evidence="2">
    <location>
        <begin position="821"/>
        <end position="884"/>
    </location>
</feature>
<dbReference type="EMBL" id="CP071796">
    <property type="protein sequence ID" value="QTD45400.1"/>
    <property type="molecule type" value="Genomic_DNA"/>
</dbReference>
<dbReference type="InterPro" id="IPR044016">
    <property type="entry name" value="Big_13"/>
</dbReference>
<protein>
    <recommendedName>
        <fullName evidence="2">Bacterial Ig-like domain-containing protein</fullName>
    </recommendedName>
</protein>